<organism evidence="2">
    <name type="scientific">Veillonella parvula</name>
    <name type="common">Staphylococcus parvulus</name>
    <dbReference type="NCBI Taxonomy" id="29466"/>
    <lineage>
        <taxon>Bacteria</taxon>
        <taxon>Bacillati</taxon>
        <taxon>Bacillota</taxon>
        <taxon>Negativicutes</taxon>
        <taxon>Veillonellales</taxon>
        <taxon>Veillonellaceae</taxon>
        <taxon>Veillonella</taxon>
    </lineage>
</organism>
<dbReference type="Gene3D" id="3.40.50.1820">
    <property type="entry name" value="alpha/beta hydrolase"/>
    <property type="match status" value="1"/>
</dbReference>
<dbReference type="HAMAP" id="MF_01660">
    <property type="entry name" value="MenH"/>
    <property type="match status" value="1"/>
</dbReference>
<dbReference type="InterPro" id="IPR000073">
    <property type="entry name" value="AB_hydrolase_1"/>
</dbReference>
<dbReference type="InterPro" id="IPR022485">
    <property type="entry name" value="SHCHC_synthase_MenH"/>
</dbReference>
<dbReference type="InterPro" id="IPR000639">
    <property type="entry name" value="Epox_hydrolase-like"/>
</dbReference>
<accession>A0A6N3A443</accession>
<comment type="pathway">
    <text evidence="1">Quinol/quinone metabolism; 1,4-dihydroxy-2-naphthoate biosynthesis; 1,4-dihydroxy-2-naphthoate from chorismate: step 3/7.</text>
</comment>
<dbReference type="RefSeq" id="WP_156697158.1">
    <property type="nucleotide sequence ID" value="NZ_CACRUG010000005.1"/>
</dbReference>
<dbReference type="EC" id="4.2.99.20" evidence="1"/>
<reference evidence="2" key="1">
    <citation type="submission" date="2019-11" db="EMBL/GenBank/DDBJ databases">
        <authorList>
            <person name="Feng L."/>
        </authorList>
    </citation>
    <scope>NUCLEOTIDE SEQUENCE</scope>
    <source>
        <strain evidence="2">VparvulaLFYP99</strain>
    </source>
</reference>
<dbReference type="UniPathway" id="UPA01057">
    <property type="reaction ID" value="UER00900"/>
</dbReference>
<dbReference type="PRINTS" id="PR00412">
    <property type="entry name" value="EPOXHYDRLASE"/>
</dbReference>
<sequence length="286" mass="32002">MSQYFCSIVDNALCNPAQRMYFDLGEYRYGLTVVGEGEPIVCFHGFSESSYTWDAINLPGYRVVRIDLIGHGDSDIPDEDKAYTIPQMIEDLHTVIYHMVGESYYLMGYSMGARIALSYALEYEREIKGLILESGSVGIASDAERAARRKADEDLAVHIEEHDGAWFAARWAEVPIFESQKQLSEGVEELIYLRRSNNSPYALACTLRGSGQGVMPYVGDKLKKFSVKGLYVSGALDTKYTTIGRDVFGKLPSFNHVIVDGAGHNVHIEKPQVFERAVLDFLQKKG</sequence>
<dbReference type="PANTHER" id="PTHR42916">
    <property type="entry name" value="2-SUCCINYL-5-ENOLPYRUVYL-6-HYDROXY-3-CYCLOHEXENE-1-CARBOXYLATE SYNTHASE"/>
    <property type="match status" value="1"/>
</dbReference>
<dbReference type="GO" id="GO:0009234">
    <property type="term" value="P:menaquinone biosynthetic process"/>
    <property type="evidence" value="ECO:0007669"/>
    <property type="project" value="UniProtKB-UniRule"/>
</dbReference>
<dbReference type="SUPFAM" id="SSF53474">
    <property type="entry name" value="alpha/beta-Hydrolases"/>
    <property type="match status" value="1"/>
</dbReference>
<dbReference type="PRINTS" id="PR00111">
    <property type="entry name" value="ABHYDROLASE"/>
</dbReference>
<dbReference type="Pfam" id="PF00561">
    <property type="entry name" value="Abhydrolase_1"/>
    <property type="match status" value="1"/>
</dbReference>
<protein>
    <recommendedName>
        <fullName evidence="1">Putative 2-succinyl-6-hydroxy-2,4-cyclohexadiene-1-carboxylate synthase</fullName>
        <shortName evidence="1">SHCHC synthase</shortName>
        <ecNumber evidence="1">4.2.99.20</ecNumber>
    </recommendedName>
</protein>
<dbReference type="UniPathway" id="UPA00079"/>
<dbReference type="GO" id="GO:0070205">
    <property type="term" value="F:2-succinyl-6-hydroxy-2,4-cyclohexadiene-1-carboxylate synthase activity"/>
    <property type="evidence" value="ECO:0007669"/>
    <property type="project" value="UniProtKB-UniRule"/>
</dbReference>
<comment type="catalytic activity">
    <reaction evidence="1">
        <text>5-enolpyruvoyl-6-hydroxy-2-succinyl-cyclohex-3-ene-1-carboxylate = (1R,6R)-6-hydroxy-2-succinyl-cyclohexa-2,4-diene-1-carboxylate + pyruvate</text>
        <dbReference type="Rhea" id="RHEA:25597"/>
        <dbReference type="ChEBI" id="CHEBI:15361"/>
        <dbReference type="ChEBI" id="CHEBI:58689"/>
        <dbReference type="ChEBI" id="CHEBI:58818"/>
        <dbReference type="EC" id="4.2.99.20"/>
    </reaction>
</comment>
<comment type="subunit">
    <text evidence="1">Monomer.</text>
</comment>
<keyword evidence="1 2" id="KW-0456">Lyase</keyword>
<dbReference type="InterPro" id="IPR029058">
    <property type="entry name" value="AB_hydrolase_fold"/>
</dbReference>
<proteinExistence type="inferred from homology"/>
<comment type="function">
    <text evidence="1">Catalyzes a proton abstraction reaction that results in 2,5-elimination of pyruvate from 2-succinyl-5-enolpyruvyl-6-hydroxy-3-cyclohexene-1-carboxylate (SEPHCHC) and the formation of 2-succinyl-6-hydroxy-2,4-cyclohexadiene-1-carboxylate (SHCHC).</text>
</comment>
<gene>
    <name evidence="1 2" type="primary">menH</name>
    <name evidence="2" type="ORF">VPLFYP99_01340</name>
</gene>
<evidence type="ECO:0000256" key="1">
    <source>
        <dbReference type="HAMAP-Rule" id="MF_01660"/>
    </source>
</evidence>
<comment type="similarity">
    <text evidence="1">Belongs to the AB hydrolase superfamily. MenH family.</text>
</comment>
<comment type="pathway">
    <text evidence="1">Quinol/quinone metabolism; menaquinone biosynthesis.</text>
</comment>
<name>A0A6N3A443_VEIPA</name>
<dbReference type="AlphaFoldDB" id="A0A6N3A443"/>
<keyword evidence="1" id="KW-0474">Menaquinone biosynthesis</keyword>
<evidence type="ECO:0000313" key="2">
    <source>
        <dbReference type="EMBL" id="VYT84676.1"/>
    </source>
</evidence>
<dbReference type="PANTHER" id="PTHR42916:SF1">
    <property type="entry name" value="PROTEIN PHYLLO, CHLOROPLASTIC"/>
    <property type="match status" value="1"/>
</dbReference>
<dbReference type="NCBIfam" id="TIGR03695">
    <property type="entry name" value="menH_SHCHC"/>
    <property type="match status" value="1"/>
</dbReference>
<dbReference type="EMBL" id="CACRUG010000005">
    <property type="protein sequence ID" value="VYT84676.1"/>
    <property type="molecule type" value="Genomic_DNA"/>
</dbReference>